<keyword evidence="1" id="KW-0472">Membrane</keyword>
<gene>
    <name evidence="2" type="ORF">Scep_026397</name>
</gene>
<dbReference type="EMBL" id="JBBNAG010000011">
    <property type="protein sequence ID" value="KAK9094928.1"/>
    <property type="molecule type" value="Genomic_DNA"/>
</dbReference>
<organism evidence="2 3">
    <name type="scientific">Stephania cephalantha</name>
    <dbReference type="NCBI Taxonomy" id="152367"/>
    <lineage>
        <taxon>Eukaryota</taxon>
        <taxon>Viridiplantae</taxon>
        <taxon>Streptophyta</taxon>
        <taxon>Embryophyta</taxon>
        <taxon>Tracheophyta</taxon>
        <taxon>Spermatophyta</taxon>
        <taxon>Magnoliopsida</taxon>
        <taxon>Ranunculales</taxon>
        <taxon>Menispermaceae</taxon>
        <taxon>Menispermoideae</taxon>
        <taxon>Cissampelideae</taxon>
        <taxon>Stephania</taxon>
    </lineage>
</organism>
<proteinExistence type="predicted"/>
<name>A0AAP0ESB9_9MAGN</name>
<protein>
    <submittedName>
        <fullName evidence="2">Uncharacterized protein</fullName>
    </submittedName>
</protein>
<accession>A0AAP0ESB9</accession>
<feature type="transmembrane region" description="Helical" evidence="1">
    <location>
        <begin position="28"/>
        <end position="47"/>
    </location>
</feature>
<sequence>MVFFGFNAAISVRISNDLGSGRSRAAKFAILDFFFPTPLTFLIIVSWNKTLFQFVAP</sequence>
<reference evidence="2 3" key="1">
    <citation type="submission" date="2024-01" db="EMBL/GenBank/DDBJ databases">
        <title>Genome assemblies of Stephania.</title>
        <authorList>
            <person name="Yang L."/>
        </authorList>
    </citation>
    <scope>NUCLEOTIDE SEQUENCE [LARGE SCALE GENOMIC DNA]</scope>
    <source>
        <strain evidence="2">JXDWG</strain>
        <tissue evidence="2">Leaf</tissue>
    </source>
</reference>
<evidence type="ECO:0000313" key="3">
    <source>
        <dbReference type="Proteomes" id="UP001419268"/>
    </source>
</evidence>
<keyword evidence="1" id="KW-0812">Transmembrane</keyword>
<dbReference type="AlphaFoldDB" id="A0AAP0ESB9"/>
<comment type="caution">
    <text evidence="2">The sequence shown here is derived from an EMBL/GenBank/DDBJ whole genome shotgun (WGS) entry which is preliminary data.</text>
</comment>
<evidence type="ECO:0000313" key="2">
    <source>
        <dbReference type="EMBL" id="KAK9094928.1"/>
    </source>
</evidence>
<keyword evidence="1" id="KW-1133">Transmembrane helix</keyword>
<evidence type="ECO:0000256" key="1">
    <source>
        <dbReference type="SAM" id="Phobius"/>
    </source>
</evidence>
<dbReference type="Proteomes" id="UP001419268">
    <property type="component" value="Unassembled WGS sequence"/>
</dbReference>
<keyword evidence="3" id="KW-1185">Reference proteome</keyword>